<dbReference type="GO" id="GO:0005737">
    <property type="term" value="C:cytoplasm"/>
    <property type="evidence" value="ECO:0007669"/>
    <property type="project" value="TreeGrafter"/>
</dbReference>
<feature type="region of interest" description="Disordered" evidence="6">
    <location>
        <begin position="143"/>
        <end position="188"/>
    </location>
</feature>
<dbReference type="OMA" id="NDEWTNQ"/>
<dbReference type="AlphaFoldDB" id="A0A8C4ZLM2"/>
<accession>A0A8C4ZLM2</accession>
<comment type="similarity">
    <text evidence="1">Belongs to the peptidase C48 family.</text>
</comment>
<dbReference type="PROSITE" id="PS50600">
    <property type="entry name" value="ULP_PROTEASE"/>
    <property type="match status" value="1"/>
</dbReference>
<dbReference type="GO" id="GO:0016926">
    <property type="term" value="P:protein desumoylation"/>
    <property type="evidence" value="ECO:0007669"/>
    <property type="project" value="TreeGrafter"/>
</dbReference>
<dbReference type="PANTHER" id="PTHR46896:SF2">
    <property type="entry name" value="SENTRIN-SPECIFIC PROTEASE 7"/>
    <property type="match status" value="1"/>
</dbReference>
<dbReference type="PANTHER" id="PTHR46896">
    <property type="entry name" value="SENTRIN-SPECIFIC PROTEASE"/>
    <property type="match status" value="1"/>
</dbReference>
<reference evidence="8" key="2">
    <citation type="submission" date="2025-09" db="UniProtKB">
        <authorList>
            <consortium name="Ensembl"/>
        </authorList>
    </citation>
    <scope>IDENTIFICATION</scope>
</reference>
<evidence type="ECO:0000313" key="8">
    <source>
        <dbReference type="Ensembl" id="ENSGMOP00000017772.2"/>
    </source>
</evidence>
<dbReference type="SUPFAM" id="SSF54001">
    <property type="entry name" value="Cysteine proteinases"/>
    <property type="match status" value="1"/>
</dbReference>
<dbReference type="GO" id="GO:0070139">
    <property type="term" value="F:SUMO-specific endopeptidase activity"/>
    <property type="evidence" value="ECO:0007669"/>
    <property type="project" value="TreeGrafter"/>
</dbReference>
<dbReference type="GO" id="GO:0005634">
    <property type="term" value="C:nucleus"/>
    <property type="evidence" value="ECO:0007669"/>
    <property type="project" value="TreeGrafter"/>
</dbReference>
<keyword evidence="2" id="KW-0597">Phosphoprotein</keyword>
<dbReference type="InterPro" id="IPR003653">
    <property type="entry name" value="Peptidase_C48_C"/>
</dbReference>
<dbReference type="InterPro" id="IPR038765">
    <property type="entry name" value="Papain-like_cys_pep_sf"/>
</dbReference>
<proteinExistence type="inferred from homology"/>
<dbReference type="Gene3D" id="1.10.418.20">
    <property type="match status" value="2"/>
</dbReference>
<protein>
    <recommendedName>
        <fullName evidence="7">Ubiquitin-like protease family profile domain-containing protein</fullName>
    </recommendedName>
</protein>
<dbReference type="Pfam" id="PF02902">
    <property type="entry name" value="Peptidase_C48"/>
    <property type="match status" value="1"/>
</dbReference>
<organism evidence="8 9">
    <name type="scientific">Gadus morhua</name>
    <name type="common">Atlantic cod</name>
    <dbReference type="NCBI Taxonomy" id="8049"/>
    <lineage>
        <taxon>Eukaryota</taxon>
        <taxon>Metazoa</taxon>
        <taxon>Chordata</taxon>
        <taxon>Craniata</taxon>
        <taxon>Vertebrata</taxon>
        <taxon>Euteleostomi</taxon>
        <taxon>Actinopterygii</taxon>
        <taxon>Neopterygii</taxon>
        <taxon>Teleostei</taxon>
        <taxon>Neoteleostei</taxon>
        <taxon>Acanthomorphata</taxon>
        <taxon>Zeiogadaria</taxon>
        <taxon>Gadariae</taxon>
        <taxon>Gadiformes</taxon>
        <taxon>Gadoidei</taxon>
        <taxon>Gadidae</taxon>
        <taxon>Gadus</taxon>
    </lineage>
</organism>
<keyword evidence="5" id="KW-0378">Hydrolase</keyword>
<dbReference type="Proteomes" id="UP000694546">
    <property type="component" value="Chromosome 20"/>
</dbReference>
<evidence type="ECO:0000259" key="7">
    <source>
        <dbReference type="PROSITE" id="PS50600"/>
    </source>
</evidence>
<dbReference type="GeneTree" id="ENSGT00940000157308"/>
<evidence type="ECO:0000313" key="9">
    <source>
        <dbReference type="Proteomes" id="UP000694546"/>
    </source>
</evidence>
<feature type="domain" description="Ubiquitin-like protease family profile" evidence="7">
    <location>
        <begin position="25"/>
        <end position="291"/>
    </location>
</feature>
<dbReference type="InterPro" id="IPR051947">
    <property type="entry name" value="Sentrin-specific_protease"/>
</dbReference>
<keyword evidence="9" id="KW-1185">Reference proteome</keyword>
<evidence type="ECO:0000256" key="5">
    <source>
        <dbReference type="ARBA" id="ARBA00022801"/>
    </source>
</evidence>
<dbReference type="Ensembl" id="ENSGMOT00000018210.2">
    <property type="protein sequence ID" value="ENSGMOP00000017772.2"/>
    <property type="gene ID" value="ENSGMOG00000016566.2"/>
</dbReference>
<dbReference type="Gene3D" id="3.30.310.130">
    <property type="entry name" value="Ubiquitin-related"/>
    <property type="match status" value="2"/>
</dbReference>
<keyword evidence="4" id="KW-0833">Ubl conjugation pathway</keyword>
<dbReference type="GO" id="GO:0006508">
    <property type="term" value="P:proteolysis"/>
    <property type="evidence" value="ECO:0007669"/>
    <property type="project" value="UniProtKB-KW"/>
</dbReference>
<sequence length="354" mass="40425">SSSLRPTEEGVELIQFPPPPLKGGITVTMEDLQCLDSGQYLNDVIIDFYLKFLLDQAPAAVVERSHVFSSFFYKQLTRRDNASEDGTGTTVSQSLRRHQRVKTWTRHVDIFQKDFLFVPVNQEAHWYLVVICFPGLEEPSFERRTEAGWEPTPGESGPSSPPVQEAASGPPESDGPILVEPSSPLTVKAEGPTGMVDYVTGRERGWMTALNAGWLCLPSRPCILIMDSLKLSLHERIFKLMREYLQAEWEVRRGSTRDFSAEQMKGAHCRVPLQDNCSDCGLYLLQYVESFLKDPVLHFDLPLRLERWFPRQQVRRKRDEIRDLVLSLYRRQQQPQLATAKAAHTEQTDDFSVI</sequence>
<name>A0A8C4ZLM2_GADMO</name>
<evidence type="ECO:0000256" key="6">
    <source>
        <dbReference type="SAM" id="MobiDB-lite"/>
    </source>
</evidence>
<reference evidence="8" key="1">
    <citation type="submission" date="2025-08" db="UniProtKB">
        <authorList>
            <consortium name="Ensembl"/>
        </authorList>
    </citation>
    <scope>IDENTIFICATION</scope>
</reference>
<evidence type="ECO:0000256" key="3">
    <source>
        <dbReference type="ARBA" id="ARBA00022670"/>
    </source>
</evidence>
<evidence type="ECO:0000256" key="1">
    <source>
        <dbReference type="ARBA" id="ARBA00005234"/>
    </source>
</evidence>
<evidence type="ECO:0000256" key="4">
    <source>
        <dbReference type="ARBA" id="ARBA00022786"/>
    </source>
</evidence>
<keyword evidence="3" id="KW-0645">Protease</keyword>
<evidence type="ECO:0000256" key="2">
    <source>
        <dbReference type="ARBA" id="ARBA00022553"/>
    </source>
</evidence>